<dbReference type="AlphaFoldDB" id="J0D7M3"/>
<keyword evidence="3" id="KW-1185">Reference proteome</keyword>
<gene>
    <name evidence="2" type="ORF">AURDEDRAFT_175812</name>
</gene>
<evidence type="ECO:0000313" key="3">
    <source>
        <dbReference type="Proteomes" id="UP000006514"/>
    </source>
</evidence>
<name>J0D7M3_AURST</name>
<protein>
    <submittedName>
        <fullName evidence="2">Uncharacterized protein</fullName>
    </submittedName>
</protein>
<feature type="compositionally biased region" description="Basic residues" evidence="1">
    <location>
        <begin position="1"/>
        <end position="11"/>
    </location>
</feature>
<feature type="region of interest" description="Disordered" evidence="1">
    <location>
        <begin position="1"/>
        <end position="28"/>
    </location>
</feature>
<sequence length="128" mass="14224">MRQARTRRKGSRAAVQRRSASDRRSPRALWKTAALSRHGAPARRGAFSTAARAGSLASCPPAVRVTRRMGRDAATSAVSSIASTARRGVRKKRRMEMECYESARASYPSARALDHRLRRLPPPWLRGQ</sequence>
<proteinExistence type="predicted"/>
<dbReference type="KEGG" id="adl:AURDEDRAFT_175812"/>
<dbReference type="EMBL" id="JH687903">
    <property type="protein sequence ID" value="EJD35132.1"/>
    <property type="molecule type" value="Genomic_DNA"/>
</dbReference>
<reference evidence="3" key="1">
    <citation type="journal article" date="2012" name="Science">
        <title>The Paleozoic origin of enzymatic lignin decomposition reconstructed from 31 fungal genomes.</title>
        <authorList>
            <person name="Floudas D."/>
            <person name="Binder M."/>
            <person name="Riley R."/>
            <person name="Barry K."/>
            <person name="Blanchette R.A."/>
            <person name="Henrissat B."/>
            <person name="Martinez A.T."/>
            <person name="Otillar R."/>
            <person name="Spatafora J.W."/>
            <person name="Yadav J.S."/>
            <person name="Aerts A."/>
            <person name="Benoit I."/>
            <person name="Boyd A."/>
            <person name="Carlson A."/>
            <person name="Copeland A."/>
            <person name="Coutinho P.M."/>
            <person name="de Vries R.P."/>
            <person name="Ferreira P."/>
            <person name="Findley K."/>
            <person name="Foster B."/>
            <person name="Gaskell J."/>
            <person name="Glotzer D."/>
            <person name="Gorecki P."/>
            <person name="Heitman J."/>
            <person name="Hesse C."/>
            <person name="Hori C."/>
            <person name="Igarashi K."/>
            <person name="Jurgens J.A."/>
            <person name="Kallen N."/>
            <person name="Kersten P."/>
            <person name="Kohler A."/>
            <person name="Kuees U."/>
            <person name="Kumar T.K.A."/>
            <person name="Kuo A."/>
            <person name="LaButti K."/>
            <person name="Larrondo L.F."/>
            <person name="Lindquist E."/>
            <person name="Ling A."/>
            <person name="Lombard V."/>
            <person name="Lucas S."/>
            <person name="Lundell T."/>
            <person name="Martin R."/>
            <person name="McLaughlin D.J."/>
            <person name="Morgenstern I."/>
            <person name="Morin E."/>
            <person name="Murat C."/>
            <person name="Nagy L.G."/>
            <person name="Nolan M."/>
            <person name="Ohm R.A."/>
            <person name="Patyshakuliyeva A."/>
            <person name="Rokas A."/>
            <person name="Ruiz-Duenas F.J."/>
            <person name="Sabat G."/>
            <person name="Salamov A."/>
            <person name="Samejima M."/>
            <person name="Schmutz J."/>
            <person name="Slot J.C."/>
            <person name="St John F."/>
            <person name="Stenlid J."/>
            <person name="Sun H."/>
            <person name="Sun S."/>
            <person name="Syed K."/>
            <person name="Tsang A."/>
            <person name="Wiebenga A."/>
            <person name="Young D."/>
            <person name="Pisabarro A."/>
            <person name="Eastwood D.C."/>
            <person name="Martin F."/>
            <person name="Cullen D."/>
            <person name="Grigoriev I.V."/>
            <person name="Hibbett D.S."/>
        </authorList>
    </citation>
    <scope>NUCLEOTIDE SEQUENCE [LARGE SCALE GENOMIC DNA]</scope>
    <source>
        <strain evidence="3">TFB10046</strain>
    </source>
</reference>
<dbReference type="InParanoid" id="J0D7M3"/>
<evidence type="ECO:0000256" key="1">
    <source>
        <dbReference type="SAM" id="MobiDB-lite"/>
    </source>
</evidence>
<evidence type="ECO:0000313" key="2">
    <source>
        <dbReference type="EMBL" id="EJD35132.1"/>
    </source>
</evidence>
<organism evidence="2 3">
    <name type="scientific">Auricularia subglabra (strain TFB-10046 / SS5)</name>
    <name type="common">White-rot fungus</name>
    <name type="synonym">Auricularia delicata (strain TFB10046)</name>
    <dbReference type="NCBI Taxonomy" id="717982"/>
    <lineage>
        <taxon>Eukaryota</taxon>
        <taxon>Fungi</taxon>
        <taxon>Dikarya</taxon>
        <taxon>Basidiomycota</taxon>
        <taxon>Agaricomycotina</taxon>
        <taxon>Agaricomycetes</taxon>
        <taxon>Auriculariales</taxon>
        <taxon>Auriculariaceae</taxon>
        <taxon>Auricularia</taxon>
    </lineage>
</organism>
<dbReference type="Proteomes" id="UP000006514">
    <property type="component" value="Unassembled WGS sequence"/>
</dbReference>
<accession>J0D7M3</accession>